<dbReference type="HOGENOM" id="CLU_269914_0_0_1"/>
<dbReference type="Gene3D" id="3.30.1490.40">
    <property type="match status" value="1"/>
</dbReference>
<feature type="compositionally biased region" description="Polar residues" evidence="1">
    <location>
        <begin position="762"/>
        <end position="771"/>
    </location>
</feature>
<proteinExistence type="predicted"/>
<dbReference type="AlphaFoldDB" id="S8FDK6"/>
<evidence type="ECO:0000313" key="3">
    <source>
        <dbReference type="EMBL" id="EPS99610.1"/>
    </source>
</evidence>
<feature type="compositionally biased region" description="Low complexity" evidence="1">
    <location>
        <begin position="1074"/>
        <end position="1086"/>
    </location>
</feature>
<name>S8FDK6_FOMSC</name>
<feature type="compositionally biased region" description="Polar residues" evidence="1">
    <location>
        <begin position="284"/>
        <end position="317"/>
    </location>
</feature>
<dbReference type="FunCoup" id="S8FDK6">
    <property type="interactions" value="299"/>
</dbReference>
<feature type="compositionally biased region" description="Pro residues" evidence="1">
    <location>
        <begin position="845"/>
        <end position="854"/>
    </location>
</feature>
<dbReference type="InParanoid" id="S8FDK6"/>
<dbReference type="InterPro" id="IPR035445">
    <property type="entry name" value="GYF-like_dom_sf"/>
</dbReference>
<dbReference type="Pfam" id="PF02213">
    <property type="entry name" value="GYF"/>
    <property type="match status" value="1"/>
</dbReference>
<feature type="region of interest" description="Disordered" evidence="1">
    <location>
        <begin position="421"/>
        <end position="544"/>
    </location>
</feature>
<dbReference type="PANTHER" id="PTHR14445">
    <property type="entry name" value="GRB10 INTERACTING GYF PROTEIN"/>
    <property type="match status" value="1"/>
</dbReference>
<feature type="compositionally biased region" description="Basic and acidic residues" evidence="1">
    <location>
        <begin position="152"/>
        <end position="167"/>
    </location>
</feature>
<evidence type="ECO:0000256" key="1">
    <source>
        <dbReference type="SAM" id="MobiDB-lite"/>
    </source>
</evidence>
<feature type="compositionally biased region" description="Basic and acidic residues" evidence="1">
    <location>
        <begin position="610"/>
        <end position="620"/>
    </location>
</feature>
<dbReference type="PROSITE" id="PS50829">
    <property type="entry name" value="GYF"/>
    <property type="match status" value="1"/>
</dbReference>
<feature type="compositionally biased region" description="Polar residues" evidence="1">
    <location>
        <begin position="125"/>
        <end position="134"/>
    </location>
</feature>
<sequence length="1220" mass="127421">MTTTTMHFGPEWMRTKGTARPAPEPPLPAAAPAGTSTYSALVAPTSNLPTQRPDASNPFRYPKEEMLRIYKEGGGRGGLGLEVERWEGIVREVGCEPVGLKEMSESEKKLFAGSLNSEIRRRQSTDVLSPLTTSHGERQKLGHAATAAGSPMRDRIGNLMGRRRDSTDQQPLGLGLPRKLSLSSIQGGSLASPRDAALPSPRTRIGGTPGFEGVLGESWSSRRRGDSLSKPGAEATPRREREPNDSGRDLKGPDIKEKDENTVPKAEQNGSTGADARAVLPDTPATNGGSNTAQSVHGASNGVASLNLGTSSDSTGVEGNGELPSKPPGLTDLANIEWSYLDPQGNIQGPFQAELMQRWHNEGYFTPDLLMKRTHLDTEWTSVGEMTRRAGGNPIFLTFGVTSSAPPGLSRRPDVLAEGHSLERNAPLQPAPAVSRRSSTLDTYLQTGSSASASPSSSFGGSRHLNGSPDPSSLDGRTGTSLYGEPTVGPRLATLASMPSIPNQRRPTFNDPLDSSAGLRASFSHTGLGRGMESQGTSGLNGFGTGASPQVGPYASFDGLNADFGATGLGVFGSNPGLAALRSVQDVPLGNADHGSAQDLGLPSTPSRMVHHDMYSKPPDDVQASPFGVAPLNGNDVLYSPSVQSSSQAQSIPYSTSQHSHVHTPLLERPLVAPVSSFGAGQSYHTAFASSPVRAAAAPQWPPQPSPITRRPRPFDPDYPTTNNSMITGMSTVAAIPYGRSIPTRAANGGWSTSSLTVENLGQHNQQQHEVPSQPRLDASPAQPEALATAEPAPAEPVVAEPTVSATPPASVDPNRPSQKKRKSTVLQATSPTVPKSVPAAAPAPIKPPSPTPTPASAATPIAEPKGPWATDGDVKKAKPSGVTLGLREIQEAEMKKLEARKAAERERERAARAAGTSQAEEFQPFTASWGLPTSQAGAARTVASPKEAAASPTLAATTPATPVWTNAAKTAVTKKTMKEIQEEEEKRKKQVTKEKETVATAAKRGHADTTTKPTTPATPAVGGAWTTVGSGGKASAAATPAAVRLAVTTSASTKVVPGAASPAVASASAVIRSTAAASSPRPATAIKATPKAEDFPTPPSQEFMKWMGESLKGLNSSINFEEITSMLLSFPLDPDPSTVEIISDLIYASSTTLDGRRFASDFVGRRKADAATRAKNGATPGSAKGVSIADVVKAQPKPTQQSEWGGFKVVNKKKKGGRA</sequence>
<accession>S8FDK6</accession>
<evidence type="ECO:0000259" key="2">
    <source>
        <dbReference type="PROSITE" id="PS50829"/>
    </source>
</evidence>
<protein>
    <recommendedName>
        <fullName evidence="2">GYF domain-containing protein</fullName>
    </recommendedName>
</protein>
<feature type="compositionally biased region" description="Basic and acidic residues" evidence="1">
    <location>
        <begin position="889"/>
        <end position="912"/>
    </location>
</feature>
<feature type="compositionally biased region" description="Basic and acidic residues" evidence="1">
    <location>
        <begin position="236"/>
        <end position="262"/>
    </location>
</feature>
<reference evidence="3 4" key="1">
    <citation type="journal article" date="2012" name="Science">
        <title>The Paleozoic origin of enzymatic lignin decomposition reconstructed from 31 fungal genomes.</title>
        <authorList>
            <person name="Floudas D."/>
            <person name="Binder M."/>
            <person name="Riley R."/>
            <person name="Barry K."/>
            <person name="Blanchette R.A."/>
            <person name="Henrissat B."/>
            <person name="Martinez A.T."/>
            <person name="Otillar R."/>
            <person name="Spatafora J.W."/>
            <person name="Yadav J.S."/>
            <person name="Aerts A."/>
            <person name="Benoit I."/>
            <person name="Boyd A."/>
            <person name="Carlson A."/>
            <person name="Copeland A."/>
            <person name="Coutinho P.M."/>
            <person name="de Vries R.P."/>
            <person name="Ferreira P."/>
            <person name="Findley K."/>
            <person name="Foster B."/>
            <person name="Gaskell J."/>
            <person name="Glotzer D."/>
            <person name="Gorecki P."/>
            <person name="Heitman J."/>
            <person name="Hesse C."/>
            <person name="Hori C."/>
            <person name="Igarashi K."/>
            <person name="Jurgens J.A."/>
            <person name="Kallen N."/>
            <person name="Kersten P."/>
            <person name="Kohler A."/>
            <person name="Kuees U."/>
            <person name="Kumar T.K.A."/>
            <person name="Kuo A."/>
            <person name="LaButti K."/>
            <person name="Larrondo L.F."/>
            <person name="Lindquist E."/>
            <person name="Ling A."/>
            <person name="Lombard V."/>
            <person name="Lucas S."/>
            <person name="Lundell T."/>
            <person name="Martin R."/>
            <person name="McLaughlin D.J."/>
            <person name="Morgenstern I."/>
            <person name="Morin E."/>
            <person name="Murat C."/>
            <person name="Nagy L.G."/>
            <person name="Nolan M."/>
            <person name="Ohm R.A."/>
            <person name="Patyshakuliyeva A."/>
            <person name="Rokas A."/>
            <person name="Ruiz-Duenas F.J."/>
            <person name="Sabat G."/>
            <person name="Salamov A."/>
            <person name="Samejima M."/>
            <person name="Schmutz J."/>
            <person name="Slot J.C."/>
            <person name="St John F."/>
            <person name="Stenlid J."/>
            <person name="Sun H."/>
            <person name="Sun S."/>
            <person name="Syed K."/>
            <person name="Tsang A."/>
            <person name="Wiebenga A."/>
            <person name="Young D."/>
            <person name="Pisabarro A."/>
            <person name="Eastwood D.C."/>
            <person name="Martin F."/>
            <person name="Cullen D."/>
            <person name="Grigoriev I.V."/>
            <person name="Hibbett D.S."/>
        </authorList>
    </citation>
    <scope>NUCLEOTIDE SEQUENCE</scope>
    <source>
        <strain evidence="4">FP-58527</strain>
    </source>
</reference>
<feature type="region of interest" description="Disordered" evidence="1">
    <location>
        <begin position="121"/>
        <end position="328"/>
    </location>
</feature>
<feature type="compositionally biased region" description="Low complexity" evidence="1">
    <location>
        <begin position="1011"/>
        <end position="1042"/>
    </location>
</feature>
<feature type="region of interest" description="Disordered" evidence="1">
    <location>
        <begin position="695"/>
        <end position="726"/>
    </location>
</feature>
<dbReference type="Proteomes" id="UP000015241">
    <property type="component" value="Unassembled WGS sequence"/>
</dbReference>
<organism evidence="3 4">
    <name type="scientific">Fomitopsis schrenkii</name>
    <name type="common">Brown rot fungus</name>
    <dbReference type="NCBI Taxonomy" id="2126942"/>
    <lineage>
        <taxon>Eukaryota</taxon>
        <taxon>Fungi</taxon>
        <taxon>Dikarya</taxon>
        <taxon>Basidiomycota</taxon>
        <taxon>Agaricomycotina</taxon>
        <taxon>Agaricomycetes</taxon>
        <taxon>Polyporales</taxon>
        <taxon>Fomitopsis</taxon>
    </lineage>
</organism>
<feature type="region of interest" description="Disordered" evidence="1">
    <location>
        <begin position="1196"/>
        <end position="1220"/>
    </location>
</feature>
<dbReference type="OrthoDB" id="6415790at2759"/>
<dbReference type="PANTHER" id="PTHR14445:SF36">
    <property type="entry name" value="FI03272P-RELATED"/>
    <property type="match status" value="1"/>
</dbReference>
<gene>
    <name evidence="3" type="ORF">FOMPIDRAFT_1036984</name>
</gene>
<dbReference type="GO" id="GO:0005829">
    <property type="term" value="C:cytosol"/>
    <property type="evidence" value="ECO:0007669"/>
    <property type="project" value="TreeGrafter"/>
</dbReference>
<feature type="compositionally biased region" description="Polar residues" evidence="1">
    <location>
        <begin position="34"/>
        <end position="54"/>
    </location>
</feature>
<evidence type="ECO:0000313" key="4">
    <source>
        <dbReference type="Proteomes" id="UP000015241"/>
    </source>
</evidence>
<keyword evidence="4" id="KW-1185">Reference proteome</keyword>
<feature type="region of interest" description="Disordered" evidence="1">
    <location>
        <begin position="762"/>
        <end position="1042"/>
    </location>
</feature>
<feature type="region of interest" description="Disordered" evidence="1">
    <location>
        <begin position="1074"/>
        <end position="1098"/>
    </location>
</feature>
<dbReference type="STRING" id="743788.S8FDK6"/>
<feature type="compositionally biased region" description="Low complexity" evidence="1">
    <location>
        <begin position="831"/>
        <end position="844"/>
    </location>
</feature>
<dbReference type="CDD" id="cd00072">
    <property type="entry name" value="GYF"/>
    <property type="match status" value="1"/>
</dbReference>
<dbReference type="EMBL" id="KE504155">
    <property type="protein sequence ID" value="EPS99610.1"/>
    <property type="molecule type" value="Genomic_DNA"/>
</dbReference>
<dbReference type="eggNOG" id="KOG1862">
    <property type="taxonomic scope" value="Eukaryota"/>
</dbReference>
<dbReference type="SMART" id="SM00444">
    <property type="entry name" value="GYF"/>
    <property type="match status" value="1"/>
</dbReference>
<feature type="compositionally biased region" description="Low complexity" evidence="1">
    <location>
        <begin position="949"/>
        <end position="975"/>
    </location>
</feature>
<feature type="compositionally biased region" description="Polar residues" evidence="1">
    <location>
        <begin position="436"/>
        <end position="447"/>
    </location>
</feature>
<feature type="domain" description="GYF" evidence="2">
    <location>
        <begin position="335"/>
        <end position="391"/>
    </location>
</feature>
<feature type="region of interest" description="Disordered" evidence="1">
    <location>
        <begin position="590"/>
        <end position="625"/>
    </location>
</feature>
<dbReference type="SUPFAM" id="SSF55277">
    <property type="entry name" value="GYF domain"/>
    <property type="match status" value="1"/>
</dbReference>
<feature type="compositionally biased region" description="Low complexity" evidence="1">
    <location>
        <begin position="448"/>
        <end position="462"/>
    </location>
</feature>
<feature type="compositionally biased region" description="Basic and acidic residues" evidence="1">
    <location>
        <begin position="977"/>
        <end position="998"/>
    </location>
</feature>
<feature type="region of interest" description="Disordered" evidence="1">
    <location>
        <begin position="1"/>
        <end position="59"/>
    </location>
</feature>
<dbReference type="InterPro" id="IPR003169">
    <property type="entry name" value="GYF"/>
</dbReference>
<dbReference type="InterPro" id="IPR051640">
    <property type="entry name" value="GRB10-interact_GYF"/>
</dbReference>
<feature type="compositionally biased region" description="Basic residues" evidence="1">
    <location>
        <begin position="1211"/>
        <end position="1220"/>
    </location>
</feature>
<feature type="compositionally biased region" description="Low complexity" evidence="1">
    <location>
        <begin position="781"/>
        <end position="806"/>
    </location>
</feature>